<dbReference type="EMBL" id="JAVRHN010000006">
    <property type="protein sequence ID" value="MDT0686542.1"/>
    <property type="molecule type" value="Genomic_DNA"/>
</dbReference>
<name>A0ABU3DS48_9FLAO</name>
<accession>A0ABU3DS48</accession>
<gene>
    <name evidence="4" type="ORF">RM541_09195</name>
</gene>
<dbReference type="Proteomes" id="UP001253848">
    <property type="component" value="Unassembled WGS sequence"/>
</dbReference>
<evidence type="ECO:0000313" key="5">
    <source>
        <dbReference type="Proteomes" id="UP001253848"/>
    </source>
</evidence>
<dbReference type="InterPro" id="IPR049712">
    <property type="entry name" value="Poly_export"/>
</dbReference>
<keyword evidence="2" id="KW-0812">Transmembrane</keyword>
<dbReference type="PANTHER" id="PTHR33619">
    <property type="entry name" value="POLYSACCHARIDE EXPORT PROTEIN GFCE-RELATED"/>
    <property type="match status" value="1"/>
</dbReference>
<dbReference type="RefSeq" id="WP_311499866.1">
    <property type="nucleotide sequence ID" value="NZ_JAVRHN010000006.1"/>
</dbReference>
<dbReference type="Gene3D" id="3.30.1950.10">
    <property type="entry name" value="wza like domain"/>
    <property type="match status" value="1"/>
</dbReference>
<protein>
    <submittedName>
        <fullName evidence="4">Polysaccharide biosynthesis/export family protein</fullName>
    </submittedName>
</protein>
<reference evidence="4 5" key="1">
    <citation type="submission" date="2023-09" db="EMBL/GenBank/DDBJ databases">
        <authorList>
            <person name="Rey-Velasco X."/>
        </authorList>
    </citation>
    <scope>NUCLEOTIDE SEQUENCE [LARGE SCALE GENOMIC DNA]</scope>
    <source>
        <strain evidence="4 5">F225</strain>
    </source>
</reference>
<keyword evidence="2" id="KW-0472">Membrane</keyword>
<feature type="transmembrane region" description="Helical" evidence="2">
    <location>
        <begin position="232"/>
        <end position="251"/>
    </location>
</feature>
<evidence type="ECO:0000256" key="1">
    <source>
        <dbReference type="ARBA" id="ARBA00022729"/>
    </source>
</evidence>
<dbReference type="InterPro" id="IPR003715">
    <property type="entry name" value="Poly_export_N"/>
</dbReference>
<sequence length="252" mass="28522">MRKSLFIILLVGILSSCATRDEIIYFQNLEELENMEAIEHFEPHIEVNDVLDIQVSSFNEEVVQPFRFNINSQSGGGNNNQSQGPRGYMVEVDGTIKFPVLGKLDVEGLTRRELEEYLTNELQAYVTDVTVRARIVNFRVTVLGETGTSVLQIPNERVTMPELIAMAGDISYGGKRENILVIRDNNGKKSYGRVDMTDVDVFQNPYYFLKQNDIVYVEPTYRTVKSAGFITSWQGLVSIATTAFSLILLFTR</sequence>
<dbReference type="PROSITE" id="PS51257">
    <property type="entry name" value="PROKAR_LIPOPROTEIN"/>
    <property type="match status" value="1"/>
</dbReference>
<organism evidence="4 5">
    <name type="scientific">Autumnicola psychrophila</name>
    <dbReference type="NCBI Taxonomy" id="3075592"/>
    <lineage>
        <taxon>Bacteria</taxon>
        <taxon>Pseudomonadati</taxon>
        <taxon>Bacteroidota</taxon>
        <taxon>Flavobacteriia</taxon>
        <taxon>Flavobacteriales</taxon>
        <taxon>Flavobacteriaceae</taxon>
        <taxon>Autumnicola</taxon>
    </lineage>
</organism>
<evidence type="ECO:0000256" key="2">
    <source>
        <dbReference type="SAM" id="Phobius"/>
    </source>
</evidence>
<evidence type="ECO:0000313" key="4">
    <source>
        <dbReference type="EMBL" id="MDT0686542.1"/>
    </source>
</evidence>
<evidence type="ECO:0000259" key="3">
    <source>
        <dbReference type="Pfam" id="PF02563"/>
    </source>
</evidence>
<proteinExistence type="predicted"/>
<keyword evidence="2" id="KW-1133">Transmembrane helix</keyword>
<keyword evidence="5" id="KW-1185">Reference proteome</keyword>
<feature type="domain" description="Polysaccharide export protein N-terminal" evidence="3">
    <location>
        <begin position="44"/>
        <end position="135"/>
    </location>
</feature>
<keyword evidence="1" id="KW-0732">Signal</keyword>
<dbReference type="PANTHER" id="PTHR33619:SF3">
    <property type="entry name" value="POLYSACCHARIDE EXPORT PROTEIN GFCE-RELATED"/>
    <property type="match status" value="1"/>
</dbReference>
<comment type="caution">
    <text evidence="4">The sequence shown here is derived from an EMBL/GenBank/DDBJ whole genome shotgun (WGS) entry which is preliminary data.</text>
</comment>
<dbReference type="Pfam" id="PF02563">
    <property type="entry name" value="Poly_export"/>
    <property type="match status" value="1"/>
</dbReference>